<reference evidence="3 4" key="1">
    <citation type="journal article" date="2023" name="BMC Biol.">
        <title>The compact genome of the sponge Oopsacas minuta (Hexactinellida) is lacking key metazoan core genes.</title>
        <authorList>
            <person name="Santini S."/>
            <person name="Schenkelaars Q."/>
            <person name="Jourda C."/>
            <person name="Duchesne M."/>
            <person name="Belahbib H."/>
            <person name="Rocher C."/>
            <person name="Selva M."/>
            <person name="Riesgo A."/>
            <person name="Vervoort M."/>
            <person name="Leys S.P."/>
            <person name="Kodjabachian L."/>
            <person name="Le Bivic A."/>
            <person name="Borchiellini C."/>
            <person name="Claverie J.M."/>
            <person name="Renard E."/>
        </authorList>
    </citation>
    <scope>NUCLEOTIDE SEQUENCE [LARGE SCALE GENOMIC DNA]</scope>
    <source>
        <strain evidence="3">SPO-2</strain>
    </source>
</reference>
<comment type="similarity">
    <text evidence="1">Belongs to the MDM20/NAA25 family.</text>
</comment>
<dbReference type="GO" id="GO:0031416">
    <property type="term" value="C:NatB complex"/>
    <property type="evidence" value="ECO:0007669"/>
    <property type="project" value="TreeGrafter"/>
</dbReference>
<evidence type="ECO:0000313" key="3">
    <source>
        <dbReference type="EMBL" id="KAI6653807.1"/>
    </source>
</evidence>
<keyword evidence="2" id="KW-0472">Membrane</keyword>
<name>A0AAV7JY25_9METZ</name>
<dbReference type="Proteomes" id="UP001165289">
    <property type="component" value="Unassembled WGS sequence"/>
</dbReference>
<dbReference type="PANTHER" id="PTHR22767">
    <property type="entry name" value="N-TERMINAL ACETYLTRANSFERASE-RELATED"/>
    <property type="match status" value="1"/>
</dbReference>
<gene>
    <name evidence="3" type="ORF">LOD99_3310</name>
</gene>
<organism evidence="3 4">
    <name type="scientific">Oopsacas minuta</name>
    <dbReference type="NCBI Taxonomy" id="111878"/>
    <lineage>
        <taxon>Eukaryota</taxon>
        <taxon>Metazoa</taxon>
        <taxon>Porifera</taxon>
        <taxon>Hexactinellida</taxon>
        <taxon>Hexasterophora</taxon>
        <taxon>Lyssacinosida</taxon>
        <taxon>Leucopsacidae</taxon>
        <taxon>Oopsacas</taxon>
    </lineage>
</organism>
<keyword evidence="2" id="KW-1133">Transmembrane helix</keyword>
<dbReference type="EMBL" id="JAKMXF010000255">
    <property type="protein sequence ID" value="KAI6653807.1"/>
    <property type="molecule type" value="Genomic_DNA"/>
</dbReference>
<dbReference type="InterPro" id="IPR011990">
    <property type="entry name" value="TPR-like_helical_dom_sf"/>
</dbReference>
<evidence type="ECO:0000313" key="4">
    <source>
        <dbReference type="Proteomes" id="UP001165289"/>
    </source>
</evidence>
<dbReference type="AlphaFoldDB" id="A0AAV7JY25"/>
<dbReference type="InterPro" id="IPR019183">
    <property type="entry name" value="NAA25_NatB_aux_su"/>
</dbReference>
<evidence type="ECO:0008006" key="5">
    <source>
        <dbReference type="Google" id="ProtNLM"/>
    </source>
</evidence>
<evidence type="ECO:0000256" key="1">
    <source>
        <dbReference type="ARBA" id="ARBA00006298"/>
    </source>
</evidence>
<feature type="transmembrane region" description="Helical" evidence="2">
    <location>
        <begin position="861"/>
        <end position="882"/>
    </location>
</feature>
<dbReference type="Pfam" id="PF09797">
    <property type="entry name" value="NatB_MDM20"/>
    <property type="match status" value="1"/>
</dbReference>
<dbReference type="SUPFAM" id="SSF48452">
    <property type="entry name" value="TPR-like"/>
    <property type="match status" value="1"/>
</dbReference>
<keyword evidence="4" id="KW-1185">Reference proteome</keyword>
<protein>
    <recommendedName>
        <fullName evidence="5">N-terminal acetyltransferase B complex subunit NAA25 homolog</fullName>
    </recommendedName>
</protein>
<accession>A0AAV7JY25</accession>
<proteinExistence type="inferred from homology"/>
<evidence type="ECO:0000256" key="2">
    <source>
        <dbReference type="SAM" id="Phobius"/>
    </source>
</evidence>
<dbReference type="Gene3D" id="1.25.40.1040">
    <property type="match status" value="1"/>
</dbReference>
<keyword evidence="2" id="KW-0812">Transmembrane</keyword>
<comment type="caution">
    <text evidence="3">The sequence shown here is derived from an EMBL/GenBank/DDBJ whole genome shotgun (WGS) entry which is preliminary data.</text>
</comment>
<sequence length="997" mass="115521">MAENKSQSEVQERRLKPVYDLIEKSNYKGAVQQIDRIVKKHGQTPSAMAMKALALNRMNKRELCLDILDKMKDDIPTDPYTLQSMAFCYKDTRKFEEIALMYAAALKKQPKNEELMTRLFMAHVSNDEYQKQKQIALELHKLFPNNNPYYFWAVMSIVMQIHASHDEQTKSVLIPLAERMAERYKDKFTNANELKLYLNILKLNRRFEDILYYTRLSPETKLKIEEDEQFSLELECLTKLERWEEALYCYKIRCDTVKDDWTAFKGIIKCSLELHRISQRAPLLPKQQNPDIEEADKTNVGSFSVENTVDYIDEKCQFQIDKKANYLRAPFLARIELIIQLRENDIIVTRIPDIMCSLKEYFELFGAKKCWFDDMTLFIDRLADSEITQFNIWMEKLVTESAVTQEAATPDQHKQIKHLQRDINLLYITRYSGRHDQLSVEEKRDLISELMRKHYLGLPLGTSLNDTEFQYSDPYANVATHLLVDLYSITGDKCYLLEALMVASAVLKTSGKNYLARLMILKIQAFLGGIEVCTDNYMELEIKHLQAESLSYLLERASHTLGLPSAFTAIASNCQVLHRSNRRDTSEYIETAYKNGNFEKVLEMVCFKNRLSNSYYKKSIDLSSLLYSWIDGFSNPKLTELKNHLPSFESWFDVVKGLDSETYEDNRDLNVIEDYTPSIRKFTDKDVKDTFNAECIWIRMRGTLITCIGSLVEVCLLYTELDGNIIKTKDGAVNEGAIRWQELISLFEKGLDNFDKEIEAAVTHPSYALAAQTNTEYSLAKLRSPQLPMLELLIPPNKNAQVIRSFFKLLQSVLRSIAESKSIEMDVQFLAVPLIEIMKEISNEEFMQGTFDRIFLTVEKITTLLFTISIINICMVCVFTLVSPKTKKSKKAKQSSKFPDTSEDINTLNTFITSTLIPVYKELQIYVTNALAYFNDIDLDYFLRNVMKIQPDTELQSTSLTYDVRKRTLLELTSSYTTSLEKIGFAIDNRIKLLEQI</sequence>
<dbReference type="PANTHER" id="PTHR22767:SF3">
    <property type="entry name" value="N-ALPHA-ACETYLTRANSFERASE 25, NATB AUXILIARY SUBUNIT"/>
    <property type="match status" value="1"/>
</dbReference>